<name>A0A9X8GVT2_9BURK</name>
<reference evidence="2 3" key="1">
    <citation type="submission" date="2018-09" db="EMBL/GenBank/DDBJ databases">
        <title>Acidovorax cavernicola nov. sp. isolated from Gruta de las Maravillas (Aracena, Spain).</title>
        <authorList>
            <person name="Jurado V."/>
            <person name="Gutierrez-Patricio S."/>
            <person name="Gonzalez-Pimentel J.L."/>
            <person name="Miller A.Z."/>
            <person name="Laiz L."/>
            <person name="Saiz-Jimenez C."/>
        </authorList>
    </citation>
    <scope>NUCLEOTIDE SEQUENCE [LARGE SCALE GENOMIC DNA]</scope>
    <source>
        <strain evidence="2 3">1011MAR4D40.2</strain>
    </source>
</reference>
<evidence type="ECO:0008006" key="4">
    <source>
        <dbReference type="Google" id="ProtNLM"/>
    </source>
</evidence>
<dbReference type="OrthoDB" id="8858589at2"/>
<dbReference type="EMBL" id="QXMN01000008">
    <property type="protein sequence ID" value="RIX82061.1"/>
    <property type="molecule type" value="Genomic_DNA"/>
</dbReference>
<dbReference type="RefSeq" id="WP_119553270.1">
    <property type="nucleotide sequence ID" value="NZ_QXMN01000008.1"/>
</dbReference>
<accession>A0A9X8GVT2</accession>
<sequence length="149" mass="15657">MRKNIFPLCIPVLLFALSGPAIAGANTAQLNCTGSHAGQTLTLVGDIPASIVEVDLKLSYRGQTIGLVSPQAETSESTDFRHGIFKLEAALSGSNKLQLQAKPKSIKYKGSMGSGRLKASFGAVLKSAPEPFKSALKGAELSCVYAYEV</sequence>
<dbReference type="Proteomes" id="UP000265619">
    <property type="component" value="Unassembled WGS sequence"/>
</dbReference>
<comment type="caution">
    <text evidence="2">The sequence shown here is derived from an EMBL/GenBank/DDBJ whole genome shotgun (WGS) entry which is preliminary data.</text>
</comment>
<dbReference type="AlphaFoldDB" id="A0A9X8GVT2"/>
<evidence type="ECO:0000313" key="2">
    <source>
        <dbReference type="EMBL" id="RIX82061.1"/>
    </source>
</evidence>
<keyword evidence="1" id="KW-0732">Signal</keyword>
<feature type="signal peptide" evidence="1">
    <location>
        <begin position="1"/>
        <end position="23"/>
    </location>
</feature>
<feature type="chain" id="PRO_5040975739" description="DUF4402 domain-containing protein" evidence="1">
    <location>
        <begin position="24"/>
        <end position="149"/>
    </location>
</feature>
<evidence type="ECO:0000313" key="3">
    <source>
        <dbReference type="Proteomes" id="UP000265619"/>
    </source>
</evidence>
<proteinExistence type="predicted"/>
<evidence type="ECO:0000256" key="1">
    <source>
        <dbReference type="SAM" id="SignalP"/>
    </source>
</evidence>
<keyword evidence="3" id="KW-1185">Reference proteome</keyword>
<organism evidence="2 3">
    <name type="scientific">Acidovorax cavernicola</name>
    <dbReference type="NCBI Taxonomy" id="1675792"/>
    <lineage>
        <taxon>Bacteria</taxon>
        <taxon>Pseudomonadati</taxon>
        <taxon>Pseudomonadota</taxon>
        <taxon>Betaproteobacteria</taxon>
        <taxon>Burkholderiales</taxon>
        <taxon>Comamonadaceae</taxon>
        <taxon>Acidovorax</taxon>
    </lineage>
</organism>
<gene>
    <name evidence="2" type="ORF">D3H34_09870</name>
</gene>
<protein>
    <recommendedName>
        <fullName evidence="4">DUF4402 domain-containing protein</fullName>
    </recommendedName>
</protein>